<evidence type="ECO:0000256" key="5">
    <source>
        <dbReference type="ARBA" id="ARBA00022475"/>
    </source>
</evidence>
<dbReference type="PANTHER" id="PTHR12428:SF65">
    <property type="entry name" value="CYTOCHROME C OXIDASE ASSEMBLY PROTEIN COX18, MITOCHONDRIAL"/>
    <property type="match status" value="1"/>
</dbReference>
<dbReference type="InterPro" id="IPR047196">
    <property type="entry name" value="YidC_ALB_C"/>
</dbReference>
<feature type="transmembrane region" description="Helical" evidence="17">
    <location>
        <begin position="210"/>
        <end position="231"/>
    </location>
</feature>
<evidence type="ECO:0000256" key="4">
    <source>
        <dbReference type="ARBA" id="ARBA00022448"/>
    </source>
</evidence>
<evidence type="ECO:0000256" key="12">
    <source>
        <dbReference type="ARBA" id="ARBA00026028"/>
    </source>
</evidence>
<dbReference type="GO" id="GO:0032977">
    <property type="term" value="F:membrane insertase activity"/>
    <property type="evidence" value="ECO:0007669"/>
    <property type="project" value="InterPro"/>
</dbReference>
<comment type="subunit">
    <text evidence="12">Interacts with the Sec translocase complex via SecD. Specifically interacts with transmembrane segments of nascent integral membrane proteins during membrane integration.</text>
</comment>
<feature type="transmembrane region" description="Helical" evidence="17">
    <location>
        <begin position="102"/>
        <end position="122"/>
    </location>
</feature>
<evidence type="ECO:0000313" key="20">
    <source>
        <dbReference type="Proteomes" id="UP001164390"/>
    </source>
</evidence>
<dbReference type="GO" id="GO:0015031">
    <property type="term" value="P:protein transport"/>
    <property type="evidence" value="ECO:0007669"/>
    <property type="project" value="UniProtKB-KW"/>
</dbReference>
<keyword evidence="4" id="KW-0813">Transport</keyword>
<keyword evidence="6 16" id="KW-0812">Transmembrane</keyword>
<dbReference type="GO" id="GO:0051205">
    <property type="term" value="P:protein insertion into membrane"/>
    <property type="evidence" value="ECO:0007669"/>
    <property type="project" value="TreeGrafter"/>
</dbReference>
<evidence type="ECO:0000256" key="7">
    <source>
        <dbReference type="ARBA" id="ARBA00022927"/>
    </source>
</evidence>
<evidence type="ECO:0000256" key="15">
    <source>
        <dbReference type="ARBA" id="ARBA00033342"/>
    </source>
</evidence>
<evidence type="ECO:0000313" key="19">
    <source>
        <dbReference type="EMBL" id="UYM03848.1"/>
    </source>
</evidence>
<sequence length="256" mass="27561">MNIYDFPPIEALITAAYWLVTNLSDLLQPLVGAPSAAVAIVLMTVAVRTLLIPVGRSQVKAGITRRRLAPKIAELRRRHAKKPERLQREITELYAKEKASPLAGCLPVLAQMPILMAVYGLFVHQTINDHPNELLGHTLLGVPLDVGLVGQLNAGAVTWVSGGVFIAIVVVVAVVAQASRRMLMPPQTPEETDPQPGVPDLSGLTRALSFMPFMTAVIAAFVPLAAGLYLMTTTAWTLAERVVLNRLLGVARLDAT</sequence>
<dbReference type="Pfam" id="PF02096">
    <property type="entry name" value="60KD_IMP"/>
    <property type="match status" value="1"/>
</dbReference>
<keyword evidence="20" id="KW-1185">Reference proteome</keyword>
<gene>
    <name evidence="19" type="ORF">L0C25_15010</name>
</gene>
<dbReference type="GO" id="GO:0005886">
    <property type="term" value="C:plasma membrane"/>
    <property type="evidence" value="ECO:0007669"/>
    <property type="project" value="UniProtKB-SubCell"/>
</dbReference>
<keyword evidence="5" id="KW-1003">Cell membrane</keyword>
<feature type="transmembrane region" description="Helical" evidence="17">
    <location>
        <begin position="31"/>
        <end position="51"/>
    </location>
</feature>
<dbReference type="EMBL" id="CP094970">
    <property type="protein sequence ID" value="UYM03848.1"/>
    <property type="molecule type" value="Genomic_DNA"/>
</dbReference>
<keyword evidence="9 17" id="KW-0472">Membrane</keyword>
<dbReference type="KEGG" id="sgrg:L0C25_15010"/>
<evidence type="ECO:0000256" key="13">
    <source>
        <dbReference type="ARBA" id="ARBA00031538"/>
    </source>
</evidence>
<dbReference type="InterPro" id="IPR001708">
    <property type="entry name" value="YidC/ALB3/OXA1/COX18"/>
</dbReference>
<dbReference type="AlphaFoldDB" id="A0AA46TFX9"/>
<comment type="function">
    <text evidence="11">Required for the insertion and/or proper folding and/or complex formation of integral membrane proteins into the membrane. Involved in integration of membrane proteins that insert both dependently and independently of the Sec translocase complex, as well as at least some lipoproteins. Aids folding of multispanning membrane proteins.</text>
</comment>
<keyword evidence="8 17" id="KW-1133">Transmembrane helix</keyword>
<organism evidence="19 20">
    <name type="scientific">Solicola gregarius</name>
    <dbReference type="NCBI Taxonomy" id="2908642"/>
    <lineage>
        <taxon>Bacteria</taxon>
        <taxon>Bacillati</taxon>
        <taxon>Actinomycetota</taxon>
        <taxon>Actinomycetes</taxon>
        <taxon>Propionibacteriales</taxon>
        <taxon>Nocardioidaceae</taxon>
        <taxon>Solicola</taxon>
    </lineage>
</organism>
<keyword evidence="7" id="KW-0653">Protein transport</keyword>
<feature type="transmembrane region" description="Helical" evidence="17">
    <location>
        <begin position="156"/>
        <end position="176"/>
    </location>
</feature>
<protein>
    <recommendedName>
        <fullName evidence="3">Membrane protein insertase YidC</fullName>
    </recommendedName>
    <alternativeName>
        <fullName evidence="15">Foldase YidC</fullName>
    </alternativeName>
    <alternativeName>
        <fullName evidence="14">Membrane integrase YidC</fullName>
    </alternativeName>
    <alternativeName>
        <fullName evidence="13">Membrane protein YidC</fullName>
    </alternativeName>
</protein>
<evidence type="ECO:0000256" key="14">
    <source>
        <dbReference type="ARBA" id="ARBA00033245"/>
    </source>
</evidence>
<keyword evidence="10" id="KW-0143">Chaperone</keyword>
<feature type="domain" description="Membrane insertase YidC/Oxa/ALB C-terminal" evidence="18">
    <location>
        <begin position="37"/>
        <end position="246"/>
    </location>
</feature>
<evidence type="ECO:0000256" key="10">
    <source>
        <dbReference type="ARBA" id="ARBA00023186"/>
    </source>
</evidence>
<dbReference type="PANTHER" id="PTHR12428">
    <property type="entry name" value="OXA1"/>
    <property type="match status" value="1"/>
</dbReference>
<dbReference type="InterPro" id="IPR028055">
    <property type="entry name" value="YidC/Oxa/ALB_C"/>
</dbReference>
<evidence type="ECO:0000256" key="9">
    <source>
        <dbReference type="ARBA" id="ARBA00023136"/>
    </source>
</evidence>
<evidence type="ECO:0000256" key="11">
    <source>
        <dbReference type="ARBA" id="ARBA00025034"/>
    </source>
</evidence>
<dbReference type="NCBIfam" id="TIGR03592">
    <property type="entry name" value="yidC_oxa1_cterm"/>
    <property type="match status" value="1"/>
</dbReference>
<comment type="similarity">
    <text evidence="2">Belongs to the OXA1/ALB3/YidC family. Type 1 subfamily.</text>
</comment>
<evidence type="ECO:0000256" key="1">
    <source>
        <dbReference type="ARBA" id="ARBA00004651"/>
    </source>
</evidence>
<name>A0AA46TFX9_9ACTN</name>
<evidence type="ECO:0000259" key="18">
    <source>
        <dbReference type="Pfam" id="PF02096"/>
    </source>
</evidence>
<dbReference type="Proteomes" id="UP001164390">
    <property type="component" value="Chromosome"/>
</dbReference>
<evidence type="ECO:0000256" key="2">
    <source>
        <dbReference type="ARBA" id="ARBA00010527"/>
    </source>
</evidence>
<evidence type="ECO:0000256" key="8">
    <source>
        <dbReference type="ARBA" id="ARBA00022989"/>
    </source>
</evidence>
<proteinExistence type="inferred from homology"/>
<evidence type="ECO:0000256" key="6">
    <source>
        <dbReference type="ARBA" id="ARBA00022692"/>
    </source>
</evidence>
<dbReference type="RefSeq" id="WP_271632490.1">
    <property type="nucleotide sequence ID" value="NZ_CP094970.1"/>
</dbReference>
<evidence type="ECO:0000256" key="16">
    <source>
        <dbReference type="RuleBase" id="RU003945"/>
    </source>
</evidence>
<accession>A0AA46TFX9</accession>
<comment type="subcellular location">
    <subcellularLocation>
        <location evidence="1">Cell membrane</location>
        <topology evidence="1">Multi-pass membrane protein</topology>
    </subcellularLocation>
    <subcellularLocation>
        <location evidence="16">Membrane</location>
        <topology evidence="16">Multi-pass membrane protein</topology>
    </subcellularLocation>
</comment>
<evidence type="ECO:0000256" key="3">
    <source>
        <dbReference type="ARBA" id="ARBA00015325"/>
    </source>
</evidence>
<reference evidence="19" key="1">
    <citation type="submission" date="2022-01" db="EMBL/GenBank/DDBJ databases">
        <title>Nocardioidaceae gen. sp. A5X3R13.</title>
        <authorList>
            <person name="Lopez Marin M.A."/>
            <person name="Uhlik O."/>
        </authorList>
    </citation>
    <scope>NUCLEOTIDE SEQUENCE</scope>
    <source>
        <strain evidence="19">A5X3R13</strain>
    </source>
</reference>
<dbReference type="CDD" id="cd20070">
    <property type="entry name" value="5TM_YidC_Alb3"/>
    <property type="match status" value="1"/>
</dbReference>
<evidence type="ECO:0000256" key="17">
    <source>
        <dbReference type="SAM" id="Phobius"/>
    </source>
</evidence>